<comment type="similarity">
    <text evidence="1 4">Belongs to the cyclophilin-type PPIase family.</text>
</comment>
<protein>
    <recommendedName>
        <fullName evidence="4">Peptidyl-prolyl cis-trans isomerase</fullName>
        <shortName evidence="4">PPIase</shortName>
        <ecNumber evidence="4">5.2.1.8</ecNumber>
    </recommendedName>
</protein>
<dbReference type="PANTHER" id="PTHR43246">
    <property type="entry name" value="PEPTIDYL-PROLYL CIS-TRANS ISOMERASE CYP38, CHLOROPLASTIC"/>
    <property type="match status" value="1"/>
</dbReference>
<dbReference type="EC" id="5.2.1.8" evidence="4"/>
<keyword evidence="4" id="KW-0732">Signal</keyword>
<evidence type="ECO:0000256" key="3">
    <source>
        <dbReference type="ARBA" id="ARBA00023235"/>
    </source>
</evidence>
<dbReference type="EMBL" id="BAABJZ010000012">
    <property type="protein sequence ID" value="GAA4877918.1"/>
    <property type="molecule type" value="Genomic_DNA"/>
</dbReference>
<keyword evidence="3 4" id="KW-0413">Isomerase</keyword>
<comment type="catalytic activity">
    <reaction evidence="4">
        <text>[protein]-peptidylproline (omega=180) = [protein]-peptidylproline (omega=0)</text>
        <dbReference type="Rhea" id="RHEA:16237"/>
        <dbReference type="Rhea" id="RHEA-COMP:10747"/>
        <dbReference type="Rhea" id="RHEA-COMP:10748"/>
        <dbReference type="ChEBI" id="CHEBI:83833"/>
        <dbReference type="ChEBI" id="CHEBI:83834"/>
        <dbReference type="EC" id="5.2.1.8"/>
    </reaction>
</comment>
<name>A0ABP9EG26_9GAMM</name>
<evidence type="ECO:0000256" key="2">
    <source>
        <dbReference type="ARBA" id="ARBA00023110"/>
    </source>
</evidence>
<comment type="caution">
    <text evidence="6">The sequence shown here is derived from an EMBL/GenBank/DDBJ whole genome shotgun (WGS) entry which is preliminary data.</text>
</comment>
<evidence type="ECO:0000313" key="7">
    <source>
        <dbReference type="Proteomes" id="UP001499988"/>
    </source>
</evidence>
<evidence type="ECO:0000256" key="1">
    <source>
        <dbReference type="ARBA" id="ARBA00007365"/>
    </source>
</evidence>
<dbReference type="InterPro" id="IPR020892">
    <property type="entry name" value="Cyclophilin-type_PPIase_CS"/>
</dbReference>
<evidence type="ECO:0000313" key="6">
    <source>
        <dbReference type="EMBL" id="GAA4877918.1"/>
    </source>
</evidence>
<dbReference type="Pfam" id="PF00160">
    <property type="entry name" value="Pro_isomerase"/>
    <property type="match status" value="1"/>
</dbReference>
<evidence type="ECO:0000256" key="4">
    <source>
        <dbReference type="RuleBase" id="RU363019"/>
    </source>
</evidence>
<feature type="signal peptide" evidence="4">
    <location>
        <begin position="1"/>
        <end position="18"/>
    </location>
</feature>
<sequence>MTRMWFLIALLLTPCAWAEPDPRIQPDNLFPVVEMDTSLGQIVVELDRSRARRTIDNFLTYVVNGHYDDSLFHRVVPGFVVQGGGFGNGYEPLPSGEPIINESGNGLRNQVGTIAMARGRDPHSATDQFYFNLNDNESLDPGRRWGYAVFGEITEGLAVLEQMGAVATDWHDAVGAETVPIAPLRLISVRLRPE</sequence>
<reference evidence="7" key="1">
    <citation type="journal article" date="2019" name="Int. J. Syst. Evol. Microbiol.">
        <title>The Global Catalogue of Microorganisms (GCM) 10K type strain sequencing project: providing services to taxonomists for standard genome sequencing and annotation.</title>
        <authorList>
            <consortium name="The Broad Institute Genomics Platform"/>
            <consortium name="The Broad Institute Genome Sequencing Center for Infectious Disease"/>
            <person name="Wu L."/>
            <person name="Ma J."/>
        </authorList>
    </citation>
    <scope>NUCLEOTIDE SEQUENCE [LARGE SCALE GENOMIC DNA]</scope>
    <source>
        <strain evidence="7">JCM 18401</strain>
    </source>
</reference>
<dbReference type="InterPro" id="IPR002130">
    <property type="entry name" value="Cyclophilin-type_PPIase_dom"/>
</dbReference>
<feature type="domain" description="PPIase cyclophilin-type" evidence="5">
    <location>
        <begin position="29"/>
        <end position="191"/>
    </location>
</feature>
<dbReference type="Gene3D" id="2.40.100.10">
    <property type="entry name" value="Cyclophilin-like"/>
    <property type="match status" value="1"/>
</dbReference>
<accession>A0ABP9EG26</accession>
<dbReference type="Proteomes" id="UP001499988">
    <property type="component" value="Unassembled WGS sequence"/>
</dbReference>
<keyword evidence="2 4" id="KW-0697">Rotamase</keyword>
<dbReference type="PROSITE" id="PS50072">
    <property type="entry name" value="CSA_PPIASE_2"/>
    <property type="match status" value="1"/>
</dbReference>
<evidence type="ECO:0000259" key="5">
    <source>
        <dbReference type="PROSITE" id="PS50072"/>
    </source>
</evidence>
<dbReference type="PROSITE" id="PS00170">
    <property type="entry name" value="CSA_PPIASE_1"/>
    <property type="match status" value="1"/>
</dbReference>
<keyword evidence="7" id="KW-1185">Reference proteome</keyword>
<dbReference type="PRINTS" id="PR00153">
    <property type="entry name" value="CSAPPISMRASE"/>
</dbReference>
<organism evidence="6 7">
    <name type="scientific">Ferrimonas pelagia</name>
    <dbReference type="NCBI Taxonomy" id="1177826"/>
    <lineage>
        <taxon>Bacteria</taxon>
        <taxon>Pseudomonadati</taxon>
        <taxon>Pseudomonadota</taxon>
        <taxon>Gammaproteobacteria</taxon>
        <taxon>Alteromonadales</taxon>
        <taxon>Ferrimonadaceae</taxon>
        <taxon>Ferrimonas</taxon>
    </lineage>
</organism>
<proteinExistence type="inferred from homology"/>
<comment type="function">
    <text evidence="4">PPIases accelerate the folding of proteins. It catalyzes the cis-trans isomerization of proline imidic peptide bonds in oligopeptides.</text>
</comment>
<feature type="chain" id="PRO_5044988679" description="Peptidyl-prolyl cis-trans isomerase" evidence="4">
    <location>
        <begin position="19"/>
        <end position="194"/>
    </location>
</feature>
<dbReference type="InterPro" id="IPR044665">
    <property type="entry name" value="E_coli_cyclophilin_A-like"/>
</dbReference>
<dbReference type="SUPFAM" id="SSF50891">
    <property type="entry name" value="Cyclophilin-like"/>
    <property type="match status" value="1"/>
</dbReference>
<dbReference type="InterPro" id="IPR029000">
    <property type="entry name" value="Cyclophilin-like_dom_sf"/>
</dbReference>
<dbReference type="GO" id="GO:0016853">
    <property type="term" value="F:isomerase activity"/>
    <property type="evidence" value="ECO:0007669"/>
    <property type="project" value="UniProtKB-KW"/>
</dbReference>
<gene>
    <name evidence="6" type="ORF">GCM10023333_09050</name>
</gene>